<dbReference type="KEGG" id="hch:HCH_07020"/>
<evidence type="ECO:0000313" key="1">
    <source>
        <dbReference type="EMBL" id="ABC33635.1"/>
    </source>
</evidence>
<sequence>MNTRIEHIHKLGVDIGRVIISPVKDGKSDTAFLSGGIEQALRTPPAEGAIENLARLVDLFEGRVWLVSKAGKNTQHKTRLWLAHHQFFERTGIPGHHLRFCFKRHEKAGHCADLGLTHFVDDRLDVLRHLHGLAPHLYLFGEQLKSQPAPDWVESTLNWREALSAISKSLD</sequence>
<dbReference type="RefSeq" id="WP_011400685.1">
    <property type="nucleotide sequence ID" value="NC_007645.1"/>
</dbReference>
<name>Q2S6T9_HAHCH</name>
<dbReference type="AlphaFoldDB" id="Q2S6T9"/>
<gene>
    <name evidence="1" type="ordered locus">HCH_07020</name>
</gene>
<dbReference type="HOGENOM" id="CLU_131334_0_0_6"/>
<proteinExistence type="predicted"/>
<dbReference type="Proteomes" id="UP000000238">
    <property type="component" value="Chromosome"/>
</dbReference>
<keyword evidence="2" id="KW-1185">Reference proteome</keyword>
<accession>Q2S6T9</accession>
<protein>
    <submittedName>
        <fullName evidence="1">Uncharacterized protein</fullName>
    </submittedName>
</protein>
<dbReference type="EMBL" id="CP000155">
    <property type="protein sequence ID" value="ABC33635.1"/>
    <property type="molecule type" value="Genomic_DNA"/>
</dbReference>
<dbReference type="InterPro" id="IPR023214">
    <property type="entry name" value="HAD_sf"/>
</dbReference>
<dbReference type="OrthoDB" id="3674144at2"/>
<dbReference type="Gene3D" id="3.40.50.1000">
    <property type="entry name" value="HAD superfamily/HAD-like"/>
    <property type="match status" value="1"/>
</dbReference>
<evidence type="ECO:0000313" key="2">
    <source>
        <dbReference type="Proteomes" id="UP000000238"/>
    </source>
</evidence>
<dbReference type="STRING" id="349521.HCH_07020"/>
<reference evidence="1 2" key="1">
    <citation type="journal article" date="2005" name="Nucleic Acids Res.">
        <title>Genomic blueprint of Hahella chejuensis, a marine microbe producing an algicidal agent.</title>
        <authorList>
            <person name="Jeong H."/>
            <person name="Yim J.H."/>
            <person name="Lee C."/>
            <person name="Choi S.-H."/>
            <person name="Park Y.K."/>
            <person name="Yoon S.H."/>
            <person name="Hur C.-G."/>
            <person name="Kang H.-Y."/>
            <person name="Kim D."/>
            <person name="Lee H.H."/>
            <person name="Park K.H."/>
            <person name="Park S.-H."/>
            <person name="Park H.-S."/>
            <person name="Lee H.K."/>
            <person name="Oh T.K."/>
            <person name="Kim J.F."/>
        </authorList>
    </citation>
    <scope>NUCLEOTIDE SEQUENCE [LARGE SCALE GENOMIC DNA]</scope>
    <source>
        <strain evidence="1 2">KCTC 2396</strain>
    </source>
</reference>
<dbReference type="eggNOG" id="ENOG5032U0I">
    <property type="taxonomic scope" value="Bacteria"/>
</dbReference>
<organism evidence="1 2">
    <name type="scientific">Hahella chejuensis (strain KCTC 2396)</name>
    <dbReference type="NCBI Taxonomy" id="349521"/>
    <lineage>
        <taxon>Bacteria</taxon>
        <taxon>Pseudomonadati</taxon>
        <taxon>Pseudomonadota</taxon>
        <taxon>Gammaproteobacteria</taxon>
        <taxon>Oceanospirillales</taxon>
        <taxon>Hahellaceae</taxon>
        <taxon>Hahella</taxon>
    </lineage>
</organism>